<comment type="caution">
    <text evidence="2">The sequence shown here is derived from an EMBL/GenBank/DDBJ whole genome shotgun (WGS) entry which is preliminary data.</text>
</comment>
<sequence>MREKTIRVFYLHSRLLERAAKRSDQTGAGRLTALPVIETGDDHQTKELHLKQRLLEGVLYIHAIMRESETTSMQNKQFTLGTWKRDSKKPKNVELQTEDPFIMQKISKR</sequence>
<name>A0AAE1SS48_9SOLA</name>
<feature type="region of interest" description="Disordered" evidence="1">
    <location>
        <begin position="81"/>
        <end position="100"/>
    </location>
</feature>
<dbReference type="EMBL" id="JAVYJV010000003">
    <property type="protein sequence ID" value="KAK4375057.1"/>
    <property type="molecule type" value="Genomic_DNA"/>
</dbReference>
<dbReference type="GO" id="GO:0046933">
    <property type="term" value="F:proton-transporting ATP synthase activity, rotational mechanism"/>
    <property type="evidence" value="ECO:0007669"/>
    <property type="project" value="InterPro"/>
</dbReference>
<dbReference type="InterPro" id="IPR005294">
    <property type="entry name" value="ATP_synth_F1_asu"/>
</dbReference>
<feature type="compositionally biased region" description="Basic and acidic residues" evidence="1">
    <location>
        <begin position="83"/>
        <end position="92"/>
    </location>
</feature>
<dbReference type="InterPro" id="IPR027417">
    <property type="entry name" value="P-loop_NTPase"/>
</dbReference>
<reference evidence="2" key="1">
    <citation type="submission" date="2023-12" db="EMBL/GenBank/DDBJ databases">
        <title>Genome assembly of Anisodus tanguticus.</title>
        <authorList>
            <person name="Wang Y.-J."/>
        </authorList>
    </citation>
    <scope>NUCLEOTIDE SEQUENCE</scope>
    <source>
        <strain evidence="2">KB-2021</strain>
        <tissue evidence="2">Leaf</tissue>
    </source>
</reference>
<dbReference type="Proteomes" id="UP001291623">
    <property type="component" value="Unassembled WGS sequence"/>
</dbReference>
<keyword evidence="3" id="KW-1185">Reference proteome</keyword>
<dbReference type="PANTHER" id="PTHR48082:SF2">
    <property type="entry name" value="ATP SYNTHASE SUBUNIT ALPHA, MITOCHONDRIAL"/>
    <property type="match status" value="1"/>
</dbReference>
<evidence type="ECO:0000313" key="3">
    <source>
        <dbReference type="Proteomes" id="UP001291623"/>
    </source>
</evidence>
<dbReference type="GO" id="GO:0005524">
    <property type="term" value="F:ATP binding"/>
    <property type="evidence" value="ECO:0007669"/>
    <property type="project" value="TreeGrafter"/>
</dbReference>
<gene>
    <name evidence="2" type="ORF">RND71_005734</name>
</gene>
<evidence type="ECO:0000256" key="1">
    <source>
        <dbReference type="SAM" id="MobiDB-lite"/>
    </source>
</evidence>
<organism evidence="2 3">
    <name type="scientific">Anisodus tanguticus</name>
    <dbReference type="NCBI Taxonomy" id="243964"/>
    <lineage>
        <taxon>Eukaryota</taxon>
        <taxon>Viridiplantae</taxon>
        <taxon>Streptophyta</taxon>
        <taxon>Embryophyta</taxon>
        <taxon>Tracheophyta</taxon>
        <taxon>Spermatophyta</taxon>
        <taxon>Magnoliopsida</taxon>
        <taxon>eudicotyledons</taxon>
        <taxon>Gunneridae</taxon>
        <taxon>Pentapetalae</taxon>
        <taxon>asterids</taxon>
        <taxon>lamiids</taxon>
        <taxon>Solanales</taxon>
        <taxon>Solanaceae</taxon>
        <taxon>Solanoideae</taxon>
        <taxon>Hyoscyameae</taxon>
        <taxon>Anisodus</taxon>
    </lineage>
</organism>
<dbReference type="GO" id="GO:0045259">
    <property type="term" value="C:proton-transporting ATP synthase complex"/>
    <property type="evidence" value="ECO:0007669"/>
    <property type="project" value="InterPro"/>
</dbReference>
<proteinExistence type="predicted"/>
<protein>
    <submittedName>
        <fullName evidence="2">Uncharacterized protein</fullName>
    </submittedName>
</protein>
<dbReference type="PANTHER" id="PTHR48082">
    <property type="entry name" value="ATP SYNTHASE SUBUNIT ALPHA, MITOCHONDRIAL"/>
    <property type="match status" value="1"/>
</dbReference>
<dbReference type="AlphaFoldDB" id="A0AAE1SS48"/>
<accession>A0AAE1SS48</accession>
<dbReference type="Gene3D" id="3.40.50.300">
    <property type="entry name" value="P-loop containing nucleotide triphosphate hydrolases"/>
    <property type="match status" value="1"/>
</dbReference>
<evidence type="ECO:0000313" key="2">
    <source>
        <dbReference type="EMBL" id="KAK4375057.1"/>
    </source>
</evidence>
<dbReference type="GO" id="GO:0043531">
    <property type="term" value="F:ADP binding"/>
    <property type="evidence" value="ECO:0007669"/>
    <property type="project" value="TreeGrafter"/>
</dbReference>